<sequence length="124" mass="13779">MSSPNERVAPQAFEDPKNNRTFWLYVVEYPKSLSYKVMNTKRAARNGLKWLLHKCNESFRKVVGKSSITTCIVLLLVLLVVLAIASVALAVPRAYPGPDPAPAPVAGPSPQWLYGAYPYGYYYG</sequence>
<reference evidence="2" key="1">
    <citation type="journal article" date="2023" name="Insect Mol. Biol.">
        <title>Genome sequencing provides insights into the evolution of gene families encoding plant cell wall-degrading enzymes in longhorned beetles.</title>
        <authorList>
            <person name="Shin N.R."/>
            <person name="Okamura Y."/>
            <person name="Kirsch R."/>
            <person name="Pauchet Y."/>
        </authorList>
    </citation>
    <scope>NUCLEOTIDE SEQUENCE</scope>
    <source>
        <strain evidence="2">AMC_N1</strain>
    </source>
</reference>
<dbReference type="Proteomes" id="UP001162162">
    <property type="component" value="Unassembled WGS sequence"/>
</dbReference>
<dbReference type="EMBL" id="JAPWTK010000019">
    <property type="protein sequence ID" value="KAJ8958097.1"/>
    <property type="molecule type" value="Genomic_DNA"/>
</dbReference>
<keyword evidence="3" id="KW-1185">Reference proteome</keyword>
<keyword evidence="1" id="KW-0472">Membrane</keyword>
<organism evidence="2 3">
    <name type="scientific">Aromia moschata</name>
    <dbReference type="NCBI Taxonomy" id="1265417"/>
    <lineage>
        <taxon>Eukaryota</taxon>
        <taxon>Metazoa</taxon>
        <taxon>Ecdysozoa</taxon>
        <taxon>Arthropoda</taxon>
        <taxon>Hexapoda</taxon>
        <taxon>Insecta</taxon>
        <taxon>Pterygota</taxon>
        <taxon>Neoptera</taxon>
        <taxon>Endopterygota</taxon>
        <taxon>Coleoptera</taxon>
        <taxon>Polyphaga</taxon>
        <taxon>Cucujiformia</taxon>
        <taxon>Chrysomeloidea</taxon>
        <taxon>Cerambycidae</taxon>
        <taxon>Cerambycinae</taxon>
        <taxon>Callichromatini</taxon>
        <taxon>Aromia</taxon>
    </lineage>
</organism>
<gene>
    <name evidence="2" type="ORF">NQ318_006025</name>
</gene>
<dbReference type="AlphaFoldDB" id="A0AAV8Z1Q5"/>
<keyword evidence="1" id="KW-0812">Transmembrane</keyword>
<evidence type="ECO:0000313" key="2">
    <source>
        <dbReference type="EMBL" id="KAJ8958097.1"/>
    </source>
</evidence>
<proteinExistence type="predicted"/>
<evidence type="ECO:0000256" key="1">
    <source>
        <dbReference type="SAM" id="Phobius"/>
    </source>
</evidence>
<keyword evidence="1" id="KW-1133">Transmembrane helix</keyword>
<protein>
    <submittedName>
        <fullName evidence="2">Uncharacterized protein</fullName>
    </submittedName>
</protein>
<name>A0AAV8Z1Q5_9CUCU</name>
<accession>A0AAV8Z1Q5</accession>
<evidence type="ECO:0000313" key="3">
    <source>
        <dbReference type="Proteomes" id="UP001162162"/>
    </source>
</evidence>
<feature type="transmembrane region" description="Helical" evidence="1">
    <location>
        <begin position="68"/>
        <end position="91"/>
    </location>
</feature>
<comment type="caution">
    <text evidence="2">The sequence shown here is derived from an EMBL/GenBank/DDBJ whole genome shotgun (WGS) entry which is preliminary data.</text>
</comment>